<evidence type="ECO:0000313" key="2">
    <source>
        <dbReference type="Proteomes" id="UP000184699"/>
    </source>
</evidence>
<name>A0A1N6E8H9_9MICO</name>
<dbReference type="EMBL" id="FSRJ01000001">
    <property type="protein sequence ID" value="SIN79330.1"/>
    <property type="molecule type" value="Genomic_DNA"/>
</dbReference>
<dbReference type="Proteomes" id="UP000184699">
    <property type="component" value="Unassembled WGS sequence"/>
</dbReference>
<dbReference type="STRING" id="232089.SAMN05443544_1211"/>
<gene>
    <name evidence="1" type="ORF">SAMN05443544_1211</name>
</gene>
<dbReference type="OrthoDB" id="569698at2"/>
<dbReference type="AlphaFoldDB" id="A0A1N6E8H9"/>
<proteinExistence type="predicted"/>
<dbReference type="Pfam" id="PF22523">
    <property type="entry name" value="DUF6999"/>
    <property type="match status" value="1"/>
</dbReference>
<keyword evidence="2" id="KW-1185">Reference proteome</keyword>
<dbReference type="RefSeq" id="WP_074259333.1">
    <property type="nucleotide sequence ID" value="NZ_FSRJ01000001.1"/>
</dbReference>
<reference evidence="2" key="1">
    <citation type="submission" date="2016-11" db="EMBL/GenBank/DDBJ databases">
        <authorList>
            <person name="Varghese N."/>
            <person name="Submissions S."/>
        </authorList>
    </citation>
    <scope>NUCLEOTIDE SEQUENCE [LARGE SCALE GENOMIC DNA]</scope>
    <source>
        <strain evidence="2">DSM 8595</strain>
    </source>
</reference>
<dbReference type="InterPro" id="IPR054268">
    <property type="entry name" value="DUF6999"/>
</dbReference>
<protein>
    <submittedName>
        <fullName evidence="1">Uncharacterized protein</fullName>
    </submittedName>
</protein>
<sequence length="283" mass="32809">MTESVRSDPSMWEAVAVDPAVPLDRAVVRKIIDDQRRLSRRWLYPIARPLSRILVALISIVKRVLPFRWMPLTTMDRLCIWYLRRFVSPDAVELLIRHFVIETNLVNFVLRNTDASIPPVTLRPVSLAELGDHAVVEHDVNVYDVLIAIDGAPLEPQEHLDFAELDIPPIDAERRRRRLLRLDIQTALCFMNIPFSMALTMEEYRRAVHSMRFDDSFLEILAVLCDDDTFRHWKVGELSLWMDSNVDVPRMVYRHALVCEYAHAHLVKLAGGAYPRQTSVEFD</sequence>
<accession>A0A1N6E8H9</accession>
<organism evidence="1 2">
    <name type="scientific">Agromyces cerinus subsp. cerinus</name>
    <dbReference type="NCBI Taxonomy" id="232089"/>
    <lineage>
        <taxon>Bacteria</taxon>
        <taxon>Bacillati</taxon>
        <taxon>Actinomycetota</taxon>
        <taxon>Actinomycetes</taxon>
        <taxon>Micrococcales</taxon>
        <taxon>Microbacteriaceae</taxon>
        <taxon>Agromyces</taxon>
    </lineage>
</organism>
<evidence type="ECO:0000313" key="1">
    <source>
        <dbReference type="EMBL" id="SIN79330.1"/>
    </source>
</evidence>